<name>A0A1I0YYE6_9CLOT</name>
<organism evidence="1 2">
    <name type="scientific">Clostridium frigidicarnis</name>
    <dbReference type="NCBI Taxonomy" id="84698"/>
    <lineage>
        <taxon>Bacteria</taxon>
        <taxon>Bacillati</taxon>
        <taxon>Bacillota</taxon>
        <taxon>Clostridia</taxon>
        <taxon>Eubacteriales</taxon>
        <taxon>Clostridiaceae</taxon>
        <taxon>Clostridium</taxon>
    </lineage>
</organism>
<accession>A0A1I0YYE6</accession>
<dbReference type="EMBL" id="FOKI01000016">
    <property type="protein sequence ID" value="SFB18449.1"/>
    <property type="molecule type" value="Genomic_DNA"/>
</dbReference>
<keyword evidence="2" id="KW-1185">Reference proteome</keyword>
<dbReference type="InterPro" id="IPR003789">
    <property type="entry name" value="Asn/Gln_tRNA_amidoTrase-B-like"/>
</dbReference>
<dbReference type="Pfam" id="PF09424">
    <property type="entry name" value="YqeY"/>
    <property type="match status" value="1"/>
</dbReference>
<evidence type="ECO:0000313" key="1">
    <source>
        <dbReference type="EMBL" id="SFB18449.1"/>
    </source>
</evidence>
<proteinExistence type="predicted"/>
<sequence>MYLLTYTMLKENLKKDEIAAMKARDKARVSILRLVNADIKAFEVNERETISDEGIIKIIEKNIKQVKEALEYAKQLNNEEKIAEGNFAIEVLTPYLPAQLSDEEVNNMLKEIIANGNYASSDMGKIMKEIMPKVNGKFERSKINPMVKSLLS</sequence>
<reference evidence="1 2" key="1">
    <citation type="submission" date="2016-10" db="EMBL/GenBank/DDBJ databases">
        <authorList>
            <person name="de Groot N.N."/>
        </authorList>
    </citation>
    <scope>NUCLEOTIDE SEQUENCE [LARGE SCALE GENOMIC DNA]</scope>
    <source>
        <strain evidence="1 2">DSM 12271</strain>
    </source>
</reference>
<dbReference type="PANTHER" id="PTHR28055">
    <property type="entry name" value="ALTERED INHERITANCE OF MITOCHONDRIA PROTEIN 41, MITOCHONDRIAL"/>
    <property type="match status" value="1"/>
</dbReference>
<dbReference type="Gene3D" id="1.10.10.410">
    <property type="match status" value="1"/>
</dbReference>
<dbReference type="InterPro" id="IPR019004">
    <property type="entry name" value="YqeY/Aim41"/>
</dbReference>
<dbReference type="AlphaFoldDB" id="A0A1I0YYE6"/>
<dbReference type="InterPro" id="IPR042184">
    <property type="entry name" value="YqeY/Aim41_N"/>
</dbReference>
<dbReference type="InterPro" id="IPR023168">
    <property type="entry name" value="GatB_Yqey_C_2"/>
</dbReference>
<evidence type="ECO:0000313" key="2">
    <source>
        <dbReference type="Proteomes" id="UP000198619"/>
    </source>
</evidence>
<dbReference type="STRING" id="84698.SAMN04488528_101632"/>
<dbReference type="Gene3D" id="1.10.1510.10">
    <property type="entry name" value="Uncharacterised protein YqeY/AIM41 PF09424, N-terminal domain"/>
    <property type="match status" value="1"/>
</dbReference>
<protein>
    <recommendedName>
        <fullName evidence="3">GatB/YqeY domain-containing protein</fullName>
    </recommendedName>
</protein>
<dbReference type="SUPFAM" id="SSF89095">
    <property type="entry name" value="GatB/YqeY motif"/>
    <property type="match status" value="1"/>
</dbReference>
<gene>
    <name evidence="1" type="ORF">SAMN04488528_101632</name>
</gene>
<evidence type="ECO:0008006" key="3">
    <source>
        <dbReference type="Google" id="ProtNLM"/>
    </source>
</evidence>
<dbReference type="GO" id="GO:0016884">
    <property type="term" value="F:carbon-nitrogen ligase activity, with glutamine as amido-N-donor"/>
    <property type="evidence" value="ECO:0007669"/>
    <property type="project" value="InterPro"/>
</dbReference>
<dbReference type="Proteomes" id="UP000198619">
    <property type="component" value="Unassembled WGS sequence"/>
</dbReference>
<dbReference type="PANTHER" id="PTHR28055:SF1">
    <property type="entry name" value="ALTERED INHERITANCE OF MITOCHONDRIA PROTEIN 41, MITOCHONDRIAL"/>
    <property type="match status" value="1"/>
</dbReference>